<evidence type="ECO:0000256" key="1">
    <source>
        <dbReference type="ARBA" id="ARBA00004123"/>
    </source>
</evidence>
<reference evidence="8 9" key="1">
    <citation type="submission" date="2023-08" db="EMBL/GenBank/DDBJ databases">
        <title>Black Yeasts Isolated from many extreme environments.</title>
        <authorList>
            <person name="Coleine C."/>
            <person name="Stajich J.E."/>
            <person name="Selbmann L."/>
        </authorList>
    </citation>
    <scope>NUCLEOTIDE SEQUENCE [LARGE SCALE GENOMIC DNA]</scope>
    <source>
        <strain evidence="8 9">CCFEE 5910</strain>
    </source>
</reference>
<dbReference type="RefSeq" id="XP_064758326.1">
    <property type="nucleotide sequence ID" value="XM_064895639.1"/>
</dbReference>
<dbReference type="GeneID" id="90020949"/>
<dbReference type="SUPFAM" id="SSF47113">
    <property type="entry name" value="Histone-fold"/>
    <property type="match status" value="1"/>
</dbReference>
<keyword evidence="2" id="KW-0539">Nucleus</keyword>
<dbReference type="AlphaFoldDB" id="A0AAN7SUJ2"/>
<accession>A0AAN7SUJ2</accession>
<dbReference type="Gene3D" id="1.10.20.10">
    <property type="entry name" value="Histone, subunit A"/>
    <property type="match status" value="1"/>
</dbReference>
<dbReference type="Pfam" id="PF00808">
    <property type="entry name" value="CBFD_NFYB_HMF"/>
    <property type="match status" value="1"/>
</dbReference>
<comment type="function">
    <text evidence="3">Part of the NCT transcriptional regulatory complex that acts as a key regulator of ergosterol biosynthesis and the azole exporter cdr1B. The NCT complex binds the promoters of genes linked to azole susceptibility, and especially represses the expression of cdr1B transporter.</text>
</comment>
<dbReference type="EMBL" id="JAVRRJ010000008">
    <property type="protein sequence ID" value="KAK5081957.1"/>
    <property type="molecule type" value="Genomic_DNA"/>
</dbReference>
<dbReference type="Proteomes" id="UP001309876">
    <property type="component" value="Unassembled WGS sequence"/>
</dbReference>
<sequence length="157" mass="17387">MSDKELGGGNEELSLPKATVQKIISEILPQLPPEVSLGNDMTFTKGARDMLIQCSMEFLRMLSSEANDVSEKESKKTIAVEHVEAALKDLGFGDYIGGIRGVVGEWKEVQTKRVNRGERMKNWGGLNVSEEELEKMQAALFGEAKEKMEGHDTQNTN</sequence>
<organism evidence="8 9">
    <name type="scientific">Lithohypha guttulata</name>
    <dbReference type="NCBI Taxonomy" id="1690604"/>
    <lineage>
        <taxon>Eukaryota</taxon>
        <taxon>Fungi</taxon>
        <taxon>Dikarya</taxon>
        <taxon>Ascomycota</taxon>
        <taxon>Pezizomycotina</taxon>
        <taxon>Eurotiomycetes</taxon>
        <taxon>Chaetothyriomycetidae</taxon>
        <taxon>Chaetothyriales</taxon>
        <taxon>Trichomeriaceae</taxon>
        <taxon>Lithohypha</taxon>
    </lineage>
</organism>
<evidence type="ECO:0000256" key="5">
    <source>
        <dbReference type="ARBA" id="ARBA00072420"/>
    </source>
</evidence>
<evidence type="ECO:0000313" key="8">
    <source>
        <dbReference type="EMBL" id="KAK5081957.1"/>
    </source>
</evidence>
<evidence type="ECO:0000256" key="6">
    <source>
        <dbReference type="ARBA" id="ARBA00079659"/>
    </source>
</evidence>
<dbReference type="GO" id="GO:0016251">
    <property type="term" value="F:RNA polymerase II general transcription initiation factor activity"/>
    <property type="evidence" value="ECO:0007669"/>
    <property type="project" value="TreeGrafter"/>
</dbReference>
<dbReference type="GO" id="GO:0046982">
    <property type="term" value="F:protein heterodimerization activity"/>
    <property type="evidence" value="ECO:0007669"/>
    <property type="project" value="InterPro"/>
</dbReference>
<protein>
    <recommendedName>
        <fullName evidence="5">NCT transcriptional regulatory complex subunit B</fullName>
    </recommendedName>
    <alternativeName>
        <fullName evidence="6">Negative cofactor 2 B</fullName>
    </alternativeName>
</protein>
<proteinExistence type="predicted"/>
<dbReference type="InterPro" id="IPR003958">
    <property type="entry name" value="CBFA_NFYB_domain"/>
</dbReference>
<evidence type="ECO:0000256" key="4">
    <source>
        <dbReference type="ARBA" id="ARBA00065193"/>
    </source>
</evidence>
<evidence type="ECO:0000259" key="7">
    <source>
        <dbReference type="Pfam" id="PF00808"/>
    </source>
</evidence>
<dbReference type="PANTHER" id="PTHR46138:SF1">
    <property type="entry name" value="PROTEIN DR1"/>
    <property type="match status" value="1"/>
</dbReference>
<comment type="caution">
    <text evidence="8">The sequence shown here is derived from an EMBL/GenBank/DDBJ whole genome shotgun (WGS) entry which is preliminary data.</text>
</comment>
<evidence type="ECO:0000313" key="9">
    <source>
        <dbReference type="Proteomes" id="UP001309876"/>
    </source>
</evidence>
<feature type="domain" description="Transcription factor CBF/NF-Y/archaeal histone" evidence="7">
    <location>
        <begin position="14"/>
        <end position="87"/>
    </location>
</feature>
<dbReference type="GO" id="GO:0000122">
    <property type="term" value="P:negative regulation of transcription by RNA polymerase II"/>
    <property type="evidence" value="ECO:0007669"/>
    <property type="project" value="InterPro"/>
</dbReference>
<evidence type="ECO:0000256" key="3">
    <source>
        <dbReference type="ARBA" id="ARBA00053814"/>
    </source>
</evidence>
<dbReference type="InterPro" id="IPR009072">
    <property type="entry name" value="Histone-fold"/>
</dbReference>
<keyword evidence="9" id="KW-1185">Reference proteome</keyword>
<comment type="subunit">
    <text evidence="4">Forms the NCT transcriptional regulatory complex with nctA and mot1.</text>
</comment>
<name>A0AAN7SUJ2_9EURO</name>
<dbReference type="InterPro" id="IPR042225">
    <property type="entry name" value="Ncb2"/>
</dbReference>
<dbReference type="CDD" id="cd22905">
    <property type="entry name" value="HFD_Dr1"/>
    <property type="match status" value="1"/>
</dbReference>
<dbReference type="GO" id="GO:0017025">
    <property type="term" value="F:TBP-class protein binding"/>
    <property type="evidence" value="ECO:0007669"/>
    <property type="project" value="TreeGrafter"/>
</dbReference>
<evidence type="ECO:0000256" key="2">
    <source>
        <dbReference type="ARBA" id="ARBA00023242"/>
    </source>
</evidence>
<comment type="subcellular location">
    <subcellularLocation>
        <location evidence="1">Nucleus</location>
    </subcellularLocation>
</comment>
<dbReference type="GO" id="GO:0051123">
    <property type="term" value="P:RNA polymerase II preinitiation complex assembly"/>
    <property type="evidence" value="ECO:0007669"/>
    <property type="project" value="TreeGrafter"/>
</dbReference>
<gene>
    <name evidence="8" type="primary">NCB2</name>
    <name evidence="8" type="ORF">LTR05_007099</name>
</gene>
<dbReference type="GO" id="GO:0017054">
    <property type="term" value="C:negative cofactor 2 complex"/>
    <property type="evidence" value="ECO:0007669"/>
    <property type="project" value="InterPro"/>
</dbReference>
<dbReference type="PANTHER" id="PTHR46138">
    <property type="entry name" value="PROTEIN DR1"/>
    <property type="match status" value="1"/>
</dbReference>
<dbReference type="FunFam" id="1.10.20.10:FF:000019">
    <property type="entry name" value="Negative cofactor 2 beta"/>
    <property type="match status" value="1"/>
</dbReference>